<dbReference type="InterPro" id="IPR011335">
    <property type="entry name" value="Restrct_endonuc-II-like"/>
</dbReference>
<dbReference type="GO" id="GO:0015666">
    <property type="term" value="F:restriction endodeoxyribonuclease activity"/>
    <property type="evidence" value="ECO:0007669"/>
    <property type="project" value="TreeGrafter"/>
</dbReference>
<dbReference type="Gene3D" id="3.40.1350.10">
    <property type="match status" value="1"/>
</dbReference>
<reference evidence="2 3" key="1">
    <citation type="submission" date="2017-05" db="EMBL/GenBank/DDBJ databases">
        <authorList>
            <person name="Varghese N."/>
            <person name="Submissions S."/>
        </authorList>
    </citation>
    <scope>NUCLEOTIDE SEQUENCE [LARGE SCALE GENOMIC DNA]</scope>
    <source>
        <strain evidence="2 3">DSM 21985</strain>
    </source>
</reference>
<gene>
    <name evidence="2" type="ORF">SAMN06265219_10724</name>
</gene>
<evidence type="ECO:0000313" key="3">
    <source>
        <dbReference type="Proteomes" id="UP000317557"/>
    </source>
</evidence>
<evidence type="ECO:0000313" key="2">
    <source>
        <dbReference type="EMBL" id="SMO65444.1"/>
    </source>
</evidence>
<evidence type="ECO:0000259" key="1">
    <source>
        <dbReference type="Pfam" id="PF04471"/>
    </source>
</evidence>
<organism evidence="2 3">
    <name type="scientific">Gracilimonas mengyeensis</name>
    <dbReference type="NCBI Taxonomy" id="1302730"/>
    <lineage>
        <taxon>Bacteria</taxon>
        <taxon>Pseudomonadati</taxon>
        <taxon>Balneolota</taxon>
        <taxon>Balneolia</taxon>
        <taxon>Balneolales</taxon>
        <taxon>Balneolaceae</taxon>
        <taxon>Gracilimonas</taxon>
    </lineage>
</organism>
<dbReference type="GO" id="GO:0009307">
    <property type="term" value="P:DNA restriction-modification system"/>
    <property type="evidence" value="ECO:0007669"/>
    <property type="project" value="InterPro"/>
</dbReference>
<feature type="domain" description="Restriction endonuclease type IV Mrr" evidence="1">
    <location>
        <begin position="151"/>
        <end position="272"/>
    </location>
</feature>
<dbReference type="InterPro" id="IPR011856">
    <property type="entry name" value="tRNA_endonuc-like_dom_sf"/>
</dbReference>
<protein>
    <submittedName>
        <fullName evidence="2">Restriction endonuclease</fullName>
    </submittedName>
</protein>
<dbReference type="InterPro" id="IPR052906">
    <property type="entry name" value="Type_IV_Methyl-Rstrct_Enzyme"/>
</dbReference>
<dbReference type="Pfam" id="PF04471">
    <property type="entry name" value="Mrr_cat"/>
    <property type="match status" value="1"/>
</dbReference>
<dbReference type="AlphaFoldDB" id="A0A521D194"/>
<keyword evidence="2" id="KW-0255">Endonuclease</keyword>
<keyword evidence="2" id="KW-0540">Nuclease</keyword>
<dbReference type="OrthoDB" id="9803736at2"/>
<proteinExistence type="predicted"/>
<dbReference type="EMBL" id="FXTP01000007">
    <property type="protein sequence ID" value="SMO65444.1"/>
    <property type="molecule type" value="Genomic_DNA"/>
</dbReference>
<sequence>MSLYSFLEIQSFFMGKVRLIYDETTNQFKEVGFAGELNTAGTRKVLQGALRYCLHGNKLFLPKDQTTISDNHRLCWGLIRSEELHLFPYDLFDIDLPINPLDVSTPFYGIGFGTMYSKRHYETKEGRIPVRNYISQNVIDNISENPEVLLDVNKEDFESLMAEIFARMGFDVDLYRSTKDDGIDFLATRINNKETKIFCVQCKHPDKAKNGRNRKAMSVATVRELYGVAKANNLDGCLAISSSRYSSAAKKFSDLKSEEIKIANEKDVINWIKKYRWEKDE</sequence>
<dbReference type="InterPro" id="IPR007560">
    <property type="entry name" value="Restrct_endonuc_IV_Mrr"/>
</dbReference>
<dbReference type="PANTHER" id="PTHR30015">
    <property type="entry name" value="MRR RESTRICTION SYSTEM PROTEIN"/>
    <property type="match status" value="1"/>
</dbReference>
<keyword evidence="3" id="KW-1185">Reference proteome</keyword>
<dbReference type="PANTHER" id="PTHR30015:SF7">
    <property type="entry name" value="TYPE IV METHYL-DIRECTED RESTRICTION ENZYME ECOKMRR"/>
    <property type="match status" value="1"/>
</dbReference>
<dbReference type="Proteomes" id="UP000317557">
    <property type="component" value="Unassembled WGS sequence"/>
</dbReference>
<dbReference type="SUPFAM" id="SSF52980">
    <property type="entry name" value="Restriction endonuclease-like"/>
    <property type="match status" value="1"/>
</dbReference>
<name>A0A521D194_9BACT</name>
<accession>A0A521D194</accession>
<keyword evidence="2" id="KW-0378">Hydrolase</keyword>
<dbReference type="GO" id="GO:0003677">
    <property type="term" value="F:DNA binding"/>
    <property type="evidence" value="ECO:0007669"/>
    <property type="project" value="InterPro"/>
</dbReference>